<dbReference type="Proteomes" id="UP000536179">
    <property type="component" value="Unassembled WGS sequence"/>
</dbReference>
<evidence type="ECO:0000256" key="3">
    <source>
        <dbReference type="ARBA" id="ARBA00022777"/>
    </source>
</evidence>
<name>A0A7W5H4L6_9BACT</name>
<dbReference type="GO" id="GO:0004674">
    <property type="term" value="F:protein serine/threonine kinase activity"/>
    <property type="evidence" value="ECO:0007669"/>
    <property type="project" value="UniProtKB-KW"/>
</dbReference>
<dbReference type="RefSeq" id="WP_184302678.1">
    <property type="nucleotide sequence ID" value="NZ_JACHXU010000003.1"/>
</dbReference>
<dbReference type="PANTHER" id="PTHR43289:SF33">
    <property type="entry name" value="SERINE_THREONINE KINASE 31"/>
    <property type="match status" value="1"/>
</dbReference>
<dbReference type="PANTHER" id="PTHR43289">
    <property type="entry name" value="MITOGEN-ACTIVATED PROTEIN KINASE KINASE KINASE 20-RELATED"/>
    <property type="match status" value="1"/>
</dbReference>
<keyword evidence="1" id="KW-0808">Transferase</keyword>
<dbReference type="InterPro" id="IPR000719">
    <property type="entry name" value="Prot_kinase_dom"/>
</dbReference>
<accession>A0A7W5H4L6</accession>
<dbReference type="InterPro" id="IPR011009">
    <property type="entry name" value="Kinase-like_dom_sf"/>
</dbReference>
<keyword evidence="7" id="KW-1185">Reference proteome</keyword>
<keyword evidence="6" id="KW-0723">Serine/threonine-protein kinase</keyword>
<protein>
    <submittedName>
        <fullName evidence="6">Serine/threonine protein kinase</fullName>
    </submittedName>
</protein>
<evidence type="ECO:0000256" key="1">
    <source>
        <dbReference type="ARBA" id="ARBA00022679"/>
    </source>
</evidence>
<evidence type="ECO:0000259" key="5">
    <source>
        <dbReference type="PROSITE" id="PS50011"/>
    </source>
</evidence>
<dbReference type="CDD" id="cd00180">
    <property type="entry name" value="PKc"/>
    <property type="match status" value="1"/>
</dbReference>
<dbReference type="EMBL" id="JACHXU010000003">
    <property type="protein sequence ID" value="MBB3205298.1"/>
    <property type="molecule type" value="Genomic_DNA"/>
</dbReference>
<dbReference type="SUPFAM" id="SSF56112">
    <property type="entry name" value="Protein kinase-like (PK-like)"/>
    <property type="match status" value="1"/>
</dbReference>
<keyword evidence="4" id="KW-0067">ATP-binding</keyword>
<proteinExistence type="predicted"/>
<dbReference type="Gene3D" id="1.10.510.10">
    <property type="entry name" value="Transferase(Phosphotransferase) domain 1"/>
    <property type="match status" value="1"/>
</dbReference>
<gene>
    <name evidence="6" type="ORF">FHS27_001098</name>
</gene>
<organism evidence="6 7">
    <name type="scientific">Aporhodopirellula rubra</name>
    <dbReference type="NCBI Taxonomy" id="980271"/>
    <lineage>
        <taxon>Bacteria</taxon>
        <taxon>Pseudomonadati</taxon>
        <taxon>Planctomycetota</taxon>
        <taxon>Planctomycetia</taxon>
        <taxon>Pirellulales</taxon>
        <taxon>Pirellulaceae</taxon>
        <taxon>Aporhodopirellula</taxon>
    </lineage>
</organism>
<sequence>MFDRSATTPTEQSFQGTEKILGIWRLGSRLTRGTGTELFLAQPADSQGNPRYDYVLKTVAGVVSSDPADAPQANVIRDAQRQIGQSIQASGVTHPNLIAILDASRSPHAPYVVMPRLDAVSMDQRTHQIEHFAVPVALWWTRQIGQALEKLHAGGWVHGDVKPENILIDAKGHVTLVDLGFAARTHTPMHRVFRGTPDYAAPELMNGSTAALPAMDVFALGRVLWESLSATAPVAQHVIEPVAELIENMVANDPLQRPVIGEIVQRLLALEIQTLGGHIGPSVPAQRIAA</sequence>
<keyword evidence="3 6" id="KW-0418">Kinase</keyword>
<evidence type="ECO:0000256" key="4">
    <source>
        <dbReference type="ARBA" id="ARBA00022840"/>
    </source>
</evidence>
<dbReference type="GO" id="GO:0005524">
    <property type="term" value="F:ATP binding"/>
    <property type="evidence" value="ECO:0007669"/>
    <property type="project" value="UniProtKB-KW"/>
</dbReference>
<comment type="caution">
    <text evidence="6">The sequence shown here is derived from an EMBL/GenBank/DDBJ whole genome shotgun (WGS) entry which is preliminary data.</text>
</comment>
<evidence type="ECO:0000313" key="6">
    <source>
        <dbReference type="EMBL" id="MBB3205298.1"/>
    </source>
</evidence>
<keyword evidence="2" id="KW-0547">Nucleotide-binding</keyword>
<reference evidence="6 7" key="1">
    <citation type="submission" date="2020-08" db="EMBL/GenBank/DDBJ databases">
        <title>Genomic Encyclopedia of Type Strains, Phase III (KMG-III): the genomes of soil and plant-associated and newly described type strains.</title>
        <authorList>
            <person name="Whitman W."/>
        </authorList>
    </citation>
    <scope>NUCLEOTIDE SEQUENCE [LARGE SCALE GENOMIC DNA]</scope>
    <source>
        <strain evidence="6 7">CECT 8075</strain>
    </source>
</reference>
<feature type="domain" description="Protein kinase" evidence="5">
    <location>
        <begin position="24"/>
        <end position="290"/>
    </location>
</feature>
<dbReference type="PROSITE" id="PS50011">
    <property type="entry name" value="PROTEIN_KINASE_DOM"/>
    <property type="match status" value="1"/>
</dbReference>
<dbReference type="AlphaFoldDB" id="A0A7W5H4L6"/>
<evidence type="ECO:0000256" key="2">
    <source>
        <dbReference type="ARBA" id="ARBA00022741"/>
    </source>
</evidence>
<dbReference type="SMART" id="SM00220">
    <property type="entry name" value="S_TKc"/>
    <property type="match status" value="1"/>
</dbReference>
<dbReference type="Pfam" id="PF00069">
    <property type="entry name" value="Pkinase"/>
    <property type="match status" value="1"/>
</dbReference>
<evidence type="ECO:0000313" key="7">
    <source>
        <dbReference type="Proteomes" id="UP000536179"/>
    </source>
</evidence>